<keyword evidence="4 5" id="KW-0472">Membrane</keyword>
<comment type="caution">
    <text evidence="7">The sequence shown here is derived from an EMBL/GenBank/DDBJ whole genome shotgun (WGS) entry which is preliminary data.</text>
</comment>
<comment type="subcellular location">
    <subcellularLocation>
        <location evidence="1">Membrane</location>
        <topology evidence="1">Multi-pass membrane protein</topology>
    </subcellularLocation>
</comment>
<keyword evidence="3 5" id="KW-1133">Transmembrane helix</keyword>
<keyword evidence="2 5" id="KW-0812">Transmembrane</keyword>
<dbReference type="eggNOG" id="COG4094">
    <property type="taxonomic scope" value="Bacteria"/>
</dbReference>
<protein>
    <submittedName>
        <fullName evidence="7">Membrane protein, NnrU-like</fullName>
    </submittedName>
</protein>
<dbReference type="Proteomes" id="UP000004310">
    <property type="component" value="Unassembled WGS sequence"/>
</dbReference>
<feature type="transmembrane region" description="Helical" evidence="5">
    <location>
        <begin position="94"/>
        <end position="126"/>
    </location>
</feature>
<evidence type="ECO:0000256" key="2">
    <source>
        <dbReference type="ARBA" id="ARBA00022692"/>
    </source>
</evidence>
<name>Q0G6U5_9HYPH</name>
<evidence type="ECO:0000259" key="6">
    <source>
        <dbReference type="Pfam" id="PF07298"/>
    </source>
</evidence>
<feature type="transmembrane region" description="Helical" evidence="5">
    <location>
        <begin position="146"/>
        <end position="167"/>
    </location>
</feature>
<dbReference type="STRING" id="217511.GCA_001463845_00224"/>
<sequence>MHSIRIVGEAPREALIGRIGEMAYKGTYGLVSLVGLILIGQGYREAQATAGALYTPSESLSHLALVLVPIAFVLAAAAYVPAGHIKRLARHPMVLGVAFWAGGHLIANGMLADVVLFGSLLAWAVLDYLAAVRRNAHPVASSEVSLKGDVIAVVVGFVATIAFVLWLHQWLFGVAPIG</sequence>
<gene>
    <name evidence="7" type="ORF">FP2506_07256</name>
</gene>
<dbReference type="Pfam" id="PF07298">
    <property type="entry name" value="NnrU"/>
    <property type="match status" value="1"/>
</dbReference>
<evidence type="ECO:0000256" key="5">
    <source>
        <dbReference type="SAM" id="Phobius"/>
    </source>
</evidence>
<organism evidence="7 8">
    <name type="scientific">Fulvimarina pelagi HTCC2506</name>
    <dbReference type="NCBI Taxonomy" id="314231"/>
    <lineage>
        <taxon>Bacteria</taxon>
        <taxon>Pseudomonadati</taxon>
        <taxon>Pseudomonadota</taxon>
        <taxon>Alphaproteobacteria</taxon>
        <taxon>Hyphomicrobiales</taxon>
        <taxon>Aurantimonadaceae</taxon>
        <taxon>Fulvimarina</taxon>
    </lineage>
</organism>
<keyword evidence="8" id="KW-1185">Reference proteome</keyword>
<evidence type="ECO:0000313" key="8">
    <source>
        <dbReference type="Proteomes" id="UP000004310"/>
    </source>
</evidence>
<dbReference type="EMBL" id="AATP01000001">
    <property type="protein sequence ID" value="EAU42619.1"/>
    <property type="molecule type" value="Genomic_DNA"/>
</dbReference>
<evidence type="ECO:0000313" key="7">
    <source>
        <dbReference type="EMBL" id="EAU42619.1"/>
    </source>
</evidence>
<dbReference type="HOGENOM" id="CLU_104582_1_0_5"/>
<dbReference type="GO" id="GO:0016020">
    <property type="term" value="C:membrane"/>
    <property type="evidence" value="ECO:0007669"/>
    <property type="project" value="UniProtKB-SubCell"/>
</dbReference>
<dbReference type="AlphaFoldDB" id="Q0G6U5"/>
<feature type="transmembrane region" description="Helical" evidence="5">
    <location>
        <begin position="63"/>
        <end position="82"/>
    </location>
</feature>
<evidence type="ECO:0000256" key="4">
    <source>
        <dbReference type="ARBA" id="ARBA00023136"/>
    </source>
</evidence>
<evidence type="ECO:0000256" key="3">
    <source>
        <dbReference type="ARBA" id="ARBA00022989"/>
    </source>
</evidence>
<feature type="domain" description="NnrU" evidence="6">
    <location>
        <begin position="1"/>
        <end position="176"/>
    </location>
</feature>
<accession>Q0G6U5</accession>
<proteinExistence type="predicted"/>
<dbReference type="InterPro" id="IPR009915">
    <property type="entry name" value="NnrU_dom"/>
</dbReference>
<feature type="transmembrane region" description="Helical" evidence="5">
    <location>
        <begin position="22"/>
        <end position="43"/>
    </location>
</feature>
<evidence type="ECO:0000256" key="1">
    <source>
        <dbReference type="ARBA" id="ARBA00004141"/>
    </source>
</evidence>
<reference evidence="7 8" key="1">
    <citation type="journal article" date="2010" name="J. Bacteriol.">
        <title>Genome sequence of Fulvimarina pelagi HTCC2506T, a Mn(II)-oxidizing alphaproteobacterium possessing an aerobic anoxygenic photosynthetic gene cluster and Xanthorhodopsin.</title>
        <authorList>
            <person name="Kang I."/>
            <person name="Oh H.M."/>
            <person name="Lim S.I."/>
            <person name="Ferriera S."/>
            <person name="Giovannoni S.J."/>
            <person name="Cho J.C."/>
        </authorList>
    </citation>
    <scope>NUCLEOTIDE SEQUENCE [LARGE SCALE GENOMIC DNA]</scope>
    <source>
        <strain evidence="7 8">HTCC2506</strain>
    </source>
</reference>